<organism evidence="11 12">
    <name type="scientific">Ceutorhynchus assimilis</name>
    <name type="common">cabbage seed weevil</name>
    <dbReference type="NCBI Taxonomy" id="467358"/>
    <lineage>
        <taxon>Eukaryota</taxon>
        <taxon>Metazoa</taxon>
        <taxon>Ecdysozoa</taxon>
        <taxon>Arthropoda</taxon>
        <taxon>Hexapoda</taxon>
        <taxon>Insecta</taxon>
        <taxon>Pterygota</taxon>
        <taxon>Neoptera</taxon>
        <taxon>Endopterygota</taxon>
        <taxon>Coleoptera</taxon>
        <taxon>Polyphaga</taxon>
        <taxon>Cucujiformia</taxon>
        <taxon>Curculionidae</taxon>
        <taxon>Ceutorhynchinae</taxon>
        <taxon>Ceutorhynchus</taxon>
    </lineage>
</organism>
<dbReference type="EMBL" id="OU892281">
    <property type="protein sequence ID" value="CAG9769416.1"/>
    <property type="molecule type" value="Genomic_DNA"/>
</dbReference>
<dbReference type="PANTHER" id="PTHR12308">
    <property type="entry name" value="ANOCTAMIN"/>
    <property type="match status" value="1"/>
</dbReference>
<evidence type="ECO:0000259" key="10">
    <source>
        <dbReference type="Pfam" id="PF16178"/>
    </source>
</evidence>
<keyword evidence="12" id="KW-1185">Reference proteome</keyword>
<comment type="similarity">
    <text evidence="2 8">Belongs to the anoctamin family.</text>
</comment>
<keyword evidence="6 8" id="KW-0472">Membrane</keyword>
<name>A0A9N9QQA8_9CUCU</name>
<dbReference type="GO" id="GO:0005254">
    <property type="term" value="F:chloride channel activity"/>
    <property type="evidence" value="ECO:0007669"/>
    <property type="project" value="TreeGrafter"/>
</dbReference>
<evidence type="ECO:0000313" key="11">
    <source>
        <dbReference type="EMBL" id="CAG9769416.1"/>
    </source>
</evidence>
<evidence type="ECO:0000256" key="6">
    <source>
        <dbReference type="ARBA" id="ARBA00023136"/>
    </source>
</evidence>
<keyword evidence="5 8" id="KW-1133">Transmembrane helix</keyword>
<dbReference type="InterPro" id="IPR032394">
    <property type="entry name" value="Anoct_dimer"/>
</dbReference>
<dbReference type="GO" id="GO:0005886">
    <property type="term" value="C:plasma membrane"/>
    <property type="evidence" value="ECO:0007669"/>
    <property type="project" value="UniProtKB-SubCell"/>
</dbReference>
<feature type="transmembrane region" description="Helical" evidence="8">
    <location>
        <begin position="272"/>
        <end position="291"/>
    </location>
</feature>
<evidence type="ECO:0000259" key="9">
    <source>
        <dbReference type="Pfam" id="PF04547"/>
    </source>
</evidence>
<evidence type="ECO:0000256" key="8">
    <source>
        <dbReference type="RuleBase" id="RU280814"/>
    </source>
</evidence>
<dbReference type="Pfam" id="PF16178">
    <property type="entry name" value="Anoct_dimer"/>
    <property type="match status" value="1"/>
</dbReference>
<feature type="transmembrane region" description="Helical" evidence="8">
    <location>
        <begin position="202"/>
        <end position="224"/>
    </location>
</feature>
<reference evidence="11" key="1">
    <citation type="submission" date="2022-01" db="EMBL/GenBank/DDBJ databases">
        <authorList>
            <person name="King R."/>
        </authorList>
    </citation>
    <scope>NUCLEOTIDE SEQUENCE</scope>
</reference>
<dbReference type="OrthoDB" id="296386at2759"/>
<evidence type="ECO:0000256" key="4">
    <source>
        <dbReference type="ARBA" id="ARBA00022692"/>
    </source>
</evidence>
<evidence type="ECO:0000256" key="7">
    <source>
        <dbReference type="ARBA" id="ARBA00023180"/>
    </source>
</evidence>
<dbReference type="AlphaFoldDB" id="A0A9N9QQA8"/>
<dbReference type="PANTHER" id="PTHR12308:SF84">
    <property type="entry name" value="ANOCTAMIN"/>
    <property type="match status" value="1"/>
</dbReference>
<evidence type="ECO:0000256" key="3">
    <source>
        <dbReference type="ARBA" id="ARBA00022475"/>
    </source>
</evidence>
<dbReference type="InterPro" id="IPR049452">
    <property type="entry name" value="Anoctamin_TM"/>
</dbReference>
<keyword evidence="3" id="KW-1003">Cell membrane</keyword>
<feature type="transmembrane region" description="Helical" evidence="8">
    <location>
        <begin position="392"/>
        <end position="413"/>
    </location>
</feature>
<comment type="caution">
    <text evidence="8">Lacks conserved residue(s) required for the propagation of feature annotation.</text>
</comment>
<sequence>MATSRVTKRPDFVLVVKEKNLPFLEQYFNNLRALGLDFANEPGQTVDLIFIKVFISKEALAHFSELYEIGRGESRVTTVFYTEVIFRHIFPTPLSDMPLDNSLERTEADNIMIVDKVLQNARYGSKDTEFGLSNLISMGIVETGYPLHDGSIEQDGMNIRSKLYRHWSNLRVTHMEQPLDLIFRYFGNEVAFYFAWFDYFNIMLVLPSILGALVVLAGLIYVALANPAEVREICETSEVLCPVCEGWPGCRYKEIQKFCALAHWSYVFDNNFTIAFAVFMTFWCTLFITLWRRKENTLMMRWNCENVVEETQIRQAYLASTTHQRPNGITGEMEPYVPKICIVLKYSVTIAACTILLAIILLAVIIVMVLKILFTEMCQASENLYLRSHSRLLTMILGSAVQVTVIKIFQLLYRPASIRLTEFENPRTQVDFDNSVLYKKYLLSFMNNYIPVIYLAFVKGKVTTLPHHMNFLTKDSCQPINCVVSLCIQLTFIMTVKTFLGNVFNVVFTKAKLCLRFFSKRYAKRHDRYHPSREDLPQWEKEYYLEPLTRYFVLSEFSEMGIKYHDIYWVGFLCFPSHTDEI</sequence>
<dbReference type="Pfam" id="PF04547">
    <property type="entry name" value="Anoctamin"/>
    <property type="match status" value="1"/>
</dbReference>
<feature type="transmembrane region" description="Helical" evidence="8">
    <location>
        <begin position="348"/>
        <end position="372"/>
    </location>
</feature>
<feature type="domain" description="Anoctamin dimerisation" evidence="10">
    <location>
        <begin position="106"/>
        <end position="179"/>
    </location>
</feature>
<gene>
    <name evidence="11" type="ORF">CEUTPL_LOCUS9926</name>
</gene>
<protein>
    <recommendedName>
        <fullName evidence="8">Anoctamin</fullName>
    </recommendedName>
</protein>
<accession>A0A9N9QQA8</accession>
<evidence type="ECO:0000256" key="5">
    <source>
        <dbReference type="ARBA" id="ARBA00022989"/>
    </source>
</evidence>
<keyword evidence="7" id="KW-0325">Glycoprotein</keyword>
<evidence type="ECO:0000256" key="2">
    <source>
        <dbReference type="ARBA" id="ARBA00009671"/>
    </source>
</evidence>
<keyword evidence="4 8" id="KW-0812">Transmembrane</keyword>
<dbReference type="GO" id="GO:0046983">
    <property type="term" value="F:protein dimerization activity"/>
    <property type="evidence" value="ECO:0007669"/>
    <property type="project" value="InterPro"/>
</dbReference>
<feature type="domain" description="Anoctamin transmembrane" evidence="9">
    <location>
        <begin position="182"/>
        <end position="564"/>
    </location>
</feature>
<evidence type="ECO:0000256" key="1">
    <source>
        <dbReference type="ARBA" id="ARBA00004651"/>
    </source>
</evidence>
<proteinExistence type="inferred from homology"/>
<comment type="subcellular location">
    <subcellularLocation>
        <location evidence="1">Cell membrane</location>
        <topology evidence="1">Multi-pass membrane protein</topology>
    </subcellularLocation>
    <subcellularLocation>
        <location evidence="8">Membrane</location>
        <topology evidence="8">Multi-pass membrane protein</topology>
    </subcellularLocation>
</comment>
<evidence type="ECO:0000313" key="12">
    <source>
        <dbReference type="Proteomes" id="UP001152799"/>
    </source>
</evidence>
<dbReference type="InterPro" id="IPR007632">
    <property type="entry name" value="Anoctamin"/>
</dbReference>
<dbReference type="Proteomes" id="UP001152799">
    <property type="component" value="Chromosome 5"/>
</dbReference>